<dbReference type="SUPFAM" id="SSF53756">
    <property type="entry name" value="UDP-Glycosyltransferase/glycogen phosphorylase"/>
    <property type="match status" value="1"/>
</dbReference>
<keyword evidence="3" id="KW-1185">Reference proteome</keyword>
<name>A0AAE3R8J6_9BACT</name>
<feature type="domain" description="Glycosyltransferase subfamily 4-like N-terminal" evidence="1">
    <location>
        <begin position="40"/>
        <end position="216"/>
    </location>
</feature>
<sequence>MPSDTIHTITPTIPTSVLYLSYDGLTDPLGQSQVLPYIIGLAKRGYQFTIISTEKPEAYEKRKDIIKGLIAPFEKKIDWQPIFYTKKPPVVSTLWDVRKMRHKAVSLHEKKHFQIVHCRSYITALVGTFLKKKFQIPFIFDMRGFWADERIEGGIWNLKNPLFRSVYQFFKKKEKEFLQLADYTISLTFNAKQEIHSWSGFSTIPIQVIPCCVDTQLFQRKDEVTETNELTISYLGSLGTWYMLDEMLHFFRRILLQYPHARFLFITPDDPEIILHNARKYELSNDHIRIVKAERREVPLRLVESHISLFFIKPSFSKKASSPTKMGEILSMGIPVLCNANVGDANYLMENYSPGELVSAFTDVEYDRVISRLDEIRKISPESLRQTALDYFDLEKGVDLYEEVYQKLSTANA</sequence>
<dbReference type="AlphaFoldDB" id="A0AAE3R8J6"/>
<proteinExistence type="predicted"/>
<dbReference type="GO" id="GO:0016757">
    <property type="term" value="F:glycosyltransferase activity"/>
    <property type="evidence" value="ECO:0007669"/>
    <property type="project" value="UniProtKB-KW"/>
</dbReference>
<accession>A0AAE3R8J6</accession>
<evidence type="ECO:0000313" key="2">
    <source>
        <dbReference type="EMBL" id="MDJ1503374.1"/>
    </source>
</evidence>
<evidence type="ECO:0000313" key="3">
    <source>
        <dbReference type="Proteomes" id="UP001232063"/>
    </source>
</evidence>
<reference evidence="2" key="1">
    <citation type="submission" date="2023-05" db="EMBL/GenBank/DDBJ databases">
        <authorList>
            <person name="Zhang X."/>
        </authorList>
    </citation>
    <scope>NUCLEOTIDE SEQUENCE</scope>
    <source>
        <strain evidence="2">BD1B2-1</strain>
    </source>
</reference>
<protein>
    <submittedName>
        <fullName evidence="2">Glycosyltransferase</fullName>
        <ecNumber evidence="2">2.4.-.-</ecNumber>
    </submittedName>
</protein>
<gene>
    <name evidence="2" type="ORF">QNI22_22080</name>
</gene>
<dbReference type="EC" id="2.4.-.-" evidence="2"/>
<dbReference type="RefSeq" id="WP_314513997.1">
    <property type="nucleotide sequence ID" value="NZ_JASJOU010000008.1"/>
</dbReference>
<organism evidence="2 3">
    <name type="scientific">Xanthocytophaga agilis</name>
    <dbReference type="NCBI Taxonomy" id="3048010"/>
    <lineage>
        <taxon>Bacteria</taxon>
        <taxon>Pseudomonadati</taxon>
        <taxon>Bacteroidota</taxon>
        <taxon>Cytophagia</taxon>
        <taxon>Cytophagales</taxon>
        <taxon>Rhodocytophagaceae</taxon>
        <taxon>Xanthocytophaga</taxon>
    </lineage>
</organism>
<comment type="caution">
    <text evidence="2">The sequence shown here is derived from an EMBL/GenBank/DDBJ whole genome shotgun (WGS) entry which is preliminary data.</text>
</comment>
<dbReference type="PANTHER" id="PTHR12526">
    <property type="entry name" value="GLYCOSYLTRANSFERASE"/>
    <property type="match status" value="1"/>
</dbReference>
<keyword evidence="2" id="KW-0808">Transferase</keyword>
<dbReference type="Pfam" id="PF13439">
    <property type="entry name" value="Glyco_transf_4"/>
    <property type="match status" value="1"/>
</dbReference>
<evidence type="ECO:0000259" key="1">
    <source>
        <dbReference type="Pfam" id="PF13439"/>
    </source>
</evidence>
<keyword evidence="2" id="KW-0328">Glycosyltransferase</keyword>
<dbReference type="Proteomes" id="UP001232063">
    <property type="component" value="Unassembled WGS sequence"/>
</dbReference>
<dbReference type="EMBL" id="JASJOU010000008">
    <property type="protein sequence ID" value="MDJ1503374.1"/>
    <property type="molecule type" value="Genomic_DNA"/>
</dbReference>
<dbReference type="Gene3D" id="3.40.50.2000">
    <property type="entry name" value="Glycogen Phosphorylase B"/>
    <property type="match status" value="2"/>
</dbReference>
<dbReference type="InterPro" id="IPR028098">
    <property type="entry name" value="Glyco_trans_4-like_N"/>
</dbReference>